<gene>
    <name evidence="1" type="ORF">pdam_00021388</name>
</gene>
<reference evidence="1 2" key="1">
    <citation type="journal article" date="2018" name="Sci. Rep.">
        <title>Comparative analysis of the Pocillopora damicornis genome highlights role of immune system in coral evolution.</title>
        <authorList>
            <person name="Cunning R."/>
            <person name="Bay R.A."/>
            <person name="Gillette P."/>
            <person name="Baker A.C."/>
            <person name="Traylor-Knowles N."/>
        </authorList>
    </citation>
    <scope>NUCLEOTIDE SEQUENCE [LARGE SCALE GENOMIC DNA]</scope>
    <source>
        <strain evidence="1">RSMAS</strain>
        <tissue evidence="1">Whole animal</tissue>
    </source>
</reference>
<comment type="caution">
    <text evidence="1">The sequence shown here is derived from an EMBL/GenBank/DDBJ whole genome shotgun (WGS) entry which is preliminary data.</text>
</comment>
<dbReference type="EMBL" id="RCHS01001273">
    <property type="protein sequence ID" value="RMX54373.1"/>
    <property type="molecule type" value="Genomic_DNA"/>
</dbReference>
<evidence type="ECO:0000313" key="2">
    <source>
        <dbReference type="Proteomes" id="UP000275408"/>
    </source>
</evidence>
<protein>
    <submittedName>
        <fullName evidence="1">Uncharacterized protein</fullName>
    </submittedName>
</protein>
<evidence type="ECO:0000313" key="1">
    <source>
        <dbReference type="EMBL" id="RMX54373.1"/>
    </source>
</evidence>
<dbReference type="OrthoDB" id="347018at2759"/>
<sequence length="252" mass="27680">MADVVLRSCGLRVIRSSYGRTWSGTRLLRTATAAHTAALRKSMRKSNVTKLSLCAPCVKLRKLSSPSSVAIPTQVVTAKSTEIEKSTKYQPLQAMPFSVTQGGKCVAHVLLKYKPKRALVFVRAKVLAVELVRELEEYGLKCSVPTAEYEADSDTELDGVTPQEAAHMYSLHPVTIDIDAQDIEVMDRQSVGSAVGEQHSADIEEVDREPIEREVGDTMKMSDDEGSSIRVMTEDEVQSMDELLPVDLIILG</sequence>
<dbReference type="Proteomes" id="UP000275408">
    <property type="component" value="Unassembled WGS sequence"/>
</dbReference>
<accession>A0A3M6UL21</accession>
<organism evidence="1 2">
    <name type="scientific">Pocillopora damicornis</name>
    <name type="common">Cauliflower coral</name>
    <name type="synonym">Millepora damicornis</name>
    <dbReference type="NCBI Taxonomy" id="46731"/>
    <lineage>
        <taxon>Eukaryota</taxon>
        <taxon>Metazoa</taxon>
        <taxon>Cnidaria</taxon>
        <taxon>Anthozoa</taxon>
        <taxon>Hexacorallia</taxon>
        <taxon>Scleractinia</taxon>
        <taxon>Astrocoeniina</taxon>
        <taxon>Pocilloporidae</taxon>
        <taxon>Pocillopora</taxon>
    </lineage>
</organism>
<keyword evidence="2" id="KW-1185">Reference proteome</keyword>
<name>A0A3M6UL21_POCDA</name>
<proteinExistence type="predicted"/>
<dbReference type="AlphaFoldDB" id="A0A3M6UL21"/>